<evidence type="ECO:0000259" key="6">
    <source>
        <dbReference type="PROSITE" id="PS51349"/>
    </source>
</evidence>
<dbReference type="PROSITE" id="PS51349">
    <property type="entry name" value="FMN_HYDROXY_ACID_DH_2"/>
    <property type="match status" value="1"/>
</dbReference>
<evidence type="ECO:0000256" key="1">
    <source>
        <dbReference type="ARBA" id="ARBA00001917"/>
    </source>
</evidence>
<dbReference type="EMBL" id="AUBJ02000001">
    <property type="protein sequence ID" value="MCP2333189.1"/>
    <property type="molecule type" value="Genomic_DNA"/>
</dbReference>
<comment type="caution">
    <text evidence="7">The sequence shown here is derived from an EMBL/GenBank/DDBJ whole genome shotgun (WGS) entry which is preliminary data.</text>
</comment>
<evidence type="ECO:0000256" key="3">
    <source>
        <dbReference type="ARBA" id="ARBA00022643"/>
    </source>
</evidence>
<dbReference type="InterPro" id="IPR012133">
    <property type="entry name" value="Alpha-hydoxy_acid_DH_FMN"/>
</dbReference>
<evidence type="ECO:0000313" key="8">
    <source>
        <dbReference type="Proteomes" id="UP000791080"/>
    </source>
</evidence>
<dbReference type="PIRSF" id="PIRSF000138">
    <property type="entry name" value="Al-hdrx_acd_dh"/>
    <property type="match status" value="1"/>
</dbReference>
<gene>
    <name evidence="7" type="ORF">G443_003459</name>
</gene>
<dbReference type="Pfam" id="PF01070">
    <property type="entry name" value="FMN_dh"/>
    <property type="match status" value="1"/>
</dbReference>
<keyword evidence="3" id="KW-0288">FMN</keyword>
<keyword evidence="2" id="KW-0285">Flavoprotein</keyword>
<keyword evidence="4" id="KW-0560">Oxidoreductase</keyword>
<dbReference type="InterPro" id="IPR000262">
    <property type="entry name" value="FMN-dep_DH"/>
</dbReference>
<dbReference type="InterPro" id="IPR037396">
    <property type="entry name" value="FMN_HAD"/>
</dbReference>
<dbReference type="CDD" id="cd02809">
    <property type="entry name" value="alpha_hydroxyacid_oxid_FMN"/>
    <property type="match status" value="1"/>
</dbReference>
<accession>A0ABT1JL01</accession>
<name>A0ABT1JL01_ACTCY</name>
<dbReference type="InterPro" id="IPR013785">
    <property type="entry name" value="Aldolase_TIM"/>
</dbReference>
<organism evidence="7 8">
    <name type="scientific">Actinoalloteichus caeruleus DSM 43889</name>
    <dbReference type="NCBI Taxonomy" id="1120930"/>
    <lineage>
        <taxon>Bacteria</taxon>
        <taxon>Bacillati</taxon>
        <taxon>Actinomycetota</taxon>
        <taxon>Actinomycetes</taxon>
        <taxon>Pseudonocardiales</taxon>
        <taxon>Pseudonocardiaceae</taxon>
        <taxon>Actinoalloteichus</taxon>
        <taxon>Actinoalloteichus cyanogriseus</taxon>
    </lineage>
</organism>
<dbReference type="SUPFAM" id="SSF51395">
    <property type="entry name" value="FMN-linked oxidoreductases"/>
    <property type="match status" value="1"/>
</dbReference>
<protein>
    <submittedName>
        <fullName evidence="7">L-lactate dehydrogenase (Cytochrome)</fullName>
    </submittedName>
</protein>
<comment type="similarity">
    <text evidence="5">Belongs to the FMN-dependent alpha-hydroxy acid dehydrogenase family.</text>
</comment>
<dbReference type="PANTHER" id="PTHR10578">
    <property type="entry name" value="S -2-HYDROXY-ACID OXIDASE-RELATED"/>
    <property type="match status" value="1"/>
</dbReference>
<dbReference type="InterPro" id="IPR008259">
    <property type="entry name" value="FMN_hydac_DH_AS"/>
</dbReference>
<sequence length="404" mass="44602">MSERRLPRWSEFAPLLRPQVPKLNPTERRLDRAHTIGDLRTIARKRTPRAVFDYTDGAAEGEVSLLRARRLFRDIQFNPRVLRDVSSPNTAVDILGAPSSLPFTFAPTGFTRMMNHEGERAVVRVAERIGIPYALSTMGTTSIEDVATAGPDARKWFQLYVWKDREASENLVRRAWDAGYEALVLTVDVPVAGARLRDVRNGMSIPPALTPRTVLDGAMHPAWWINLLTTEPLTFASVRHWDGTVAELLNKMFDPTVTIEDLRWLRDLWPGKLVIKGIQSLPDALDVVEHGADAVVLSNHGGRQLDRAPTPLELLPTVVGAVGERTEVYLDTGITSGADIVAALALGARACMVGRAYLYGLMAGGERGVAKSVDILRAEITRTMQLLGVNSVAELTPDHVTIRR</sequence>
<feature type="domain" description="FMN hydroxy acid dehydrogenase" evidence="6">
    <location>
        <begin position="28"/>
        <end position="404"/>
    </location>
</feature>
<dbReference type="PROSITE" id="PS00557">
    <property type="entry name" value="FMN_HYDROXY_ACID_DH_1"/>
    <property type="match status" value="1"/>
</dbReference>
<dbReference type="Gene3D" id="3.20.20.70">
    <property type="entry name" value="Aldolase class I"/>
    <property type="match status" value="1"/>
</dbReference>
<keyword evidence="8" id="KW-1185">Reference proteome</keyword>
<evidence type="ECO:0000256" key="4">
    <source>
        <dbReference type="ARBA" id="ARBA00023002"/>
    </source>
</evidence>
<evidence type="ECO:0000256" key="2">
    <source>
        <dbReference type="ARBA" id="ARBA00022630"/>
    </source>
</evidence>
<dbReference type="RefSeq" id="WP_026419696.1">
    <property type="nucleotide sequence ID" value="NZ_AUBJ02000001.1"/>
</dbReference>
<dbReference type="PANTHER" id="PTHR10578:SF107">
    <property type="entry name" value="2-HYDROXYACID OXIDASE 1"/>
    <property type="match status" value="1"/>
</dbReference>
<comment type="cofactor">
    <cofactor evidence="1">
        <name>FMN</name>
        <dbReference type="ChEBI" id="CHEBI:58210"/>
    </cofactor>
</comment>
<evidence type="ECO:0000256" key="5">
    <source>
        <dbReference type="ARBA" id="ARBA00024042"/>
    </source>
</evidence>
<proteinExistence type="inferred from homology"/>
<evidence type="ECO:0000313" key="7">
    <source>
        <dbReference type="EMBL" id="MCP2333189.1"/>
    </source>
</evidence>
<reference evidence="7 8" key="1">
    <citation type="submission" date="2022-06" db="EMBL/GenBank/DDBJ databases">
        <title>Genomic Encyclopedia of Type Strains, Phase I: the one thousand microbial genomes (KMG-I) project.</title>
        <authorList>
            <person name="Kyrpides N."/>
        </authorList>
    </citation>
    <scope>NUCLEOTIDE SEQUENCE [LARGE SCALE GENOMIC DNA]</scope>
    <source>
        <strain evidence="7 8">DSM 43889</strain>
    </source>
</reference>
<dbReference type="Proteomes" id="UP000791080">
    <property type="component" value="Unassembled WGS sequence"/>
</dbReference>